<evidence type="ECO:0000313" key="3">
    <source>
        <dbReference type="Proteomes" id="UP001168528"/>
    </source>
</evidence>
<dbReference type="RefSeq" id="WP_302038217.1">
    <property type="nucleotide sequence ID" value="NZ_JAUKPO010000007.1"/>
</dbReference>
<evidence type="ECO:0000256" key="1">
    <source>
        <dbReference type="SAM" id="MobiDB-lite"/>
    </source>
</evidence>
<accession>A0ABT8R830</accession>
<proteinExistence type="predicted"/>
<dbReference type="Proteomes" id="UP001168528">
    <property type="component" value="Unassembled WGS sequence"/>
</dbReference>
<protein>
    <submittedName>
        <fullName evidence="2">Uncharacterized protein</fullName>
    </submittedName>
</protein>
<evidence type="ECO:0000313" key="2">
    <source>
        <dbReference type="EMBL" id="MDO1447413.1"/>
    </source>
</evidence>
<reference evidence="2" key="1">
    <citation type="submission" date="2023-07" db="EMBL/GenBank/DDBJ databases">
        <title>The genome sequence of Rhodocytophaga aerolata KACC 12507.</title>
        <authorList>
            <person name="Zhang X."/>
        </authorList>
    </citation>
    <scope>NUCLEOTIDE SEQUENCE</scope>
    <source>
        <strain evidence="2">KACC 12507</strain>
    </source>
</reference>
<name>A0ABT8R830_9BACT</name>
<keyword evidence="3" id="KW-1185">Reference proteome</keyword>
<gene>
    <name evidence="2" type="ORF">Q0590_14185</name>
</gene>
<organism evidence="2 3">
    <name type="scientific">Rhodocytophaga aerolata</name>
    <dbReference type="NCBI Taxonomy" id="455078"/>
    <lineage>
        <taxon>Bacteria</taxon>
        <taxon>Pseudomonadati</taxon>
        <taxon>Bacteroidota</taxon>
        <taxon>Cytophagia</taxon>
        <taxon>Cytophagales</taxon>
        <taxon>Rhodocytophagaceae</taxon>
        <taxon>Rhodocytophaga</taxon>
    </lineage>
</organism>
<sequence>MIFSQLITATDLIERNYHLQERGIFPDLIRRLILHSDPSVKWIHFRAHEGTAIGGWDGIIEEAEGASPYVPSGRSRWELGTNQNAPNKIKGDFEKRDKAPNPEIDISQTALIFVVARRWSGKEDWAKEQTDQQDSWREIHVIDADDLEAWMQLHPAVHIWFSAQLGKYVPGLSDIESWWKDWAHQTDPIMHPSLLLAGRSTTVEHIGKWLRSSEIVLNVFASTAEESLAVVAATILTLPEDQQEYYLSKIIVVRDIEAWNHLVLSHTKLILIPEIETAQLTKLISAATRQGHRVILPRSATEAKPEDFIVTPLQKTAVQKELEQIGIAELEASEKAQLARRSFTAFQRSLLTDKSLQKLWWSEPSIAKKLLPLALLGYWQDEQEGDQRIVEKITGEPYSTTKSLLIEWAKQPNSPVRILAGEWFIIDPADVWEQTVYYFSAEPKQKFEEIILEVLGTSHPRFTLPPNERHTASIRGIKSDYSKRLRAGITNTLALISTTSVTGENSQVNWVNHQVKQLLDKANADASGHLWASLDRYLPMLAEAAPDTFLTIVLNELKRTDSILTTLFIEEEGFLFPNSNHTGLLWALESLAWPPAYLSDTALALAKLARIDPGGRIANRPINSLREIFIPWNPQTNVNANGRLAVLDRLRKEEPQIAWDLMIKLLPKSHDSSGPTHIPRMRWRDWQIKPRHGVLRKQYFESIAGTTERLLLDASTNSERWEQLIDNIPQLVQRLDSAELRNKLFEQLDNMGSVPLSDKARAKLRSEVRELLNHHRSFPQAEWSLNEKELKPFSILYEKLEPENLLYRHAWLFTDRPKLPEGFDMKKRTENRDFISHAQDAALAEILDTKGISCISELLKIVPKPVELGQAIGRSSLSEQEKIELLKTYLSSKDSPEHSFGEEGLAFSFVSILNESAGAFIKTHTKDFTPEQLGVWLAHLPMEPESWQIVNEFGNEVVEKYWLQARAFVRKEDDSEEAIRQFLRFKRAVAATEILVHLHYTNKTLPNDLLLQTLSLLAEKGKGNDNYMPDRHNLEILLDELIHTPVAEKAKAIQLAFTLSSVVLLKNPKILNHELQQNPAFFIEALGLLYKKDSLPNETSTGESSGQISPKFATMVWELFHHWDSLPGLQADGTLDEQALKAWVSQVKELAIKESLFKGFSCQLGQILSHSPTGPEGVWPHPAVCAIIEQEANNEHLEQYFRTGCFNHHGKNHAVDGGQREKLISENYARWASELELSFPTTARILRKLASTFLEMSENLKNEEENEDQIGI</sequence>
<comment type="caution">
    <text evidence="2">The sequence shown here is derived from an EMBL/GenBank/DDBJ whole genome shotgun (WGS) entry which is preliminary data.</text>
</comment>
<feature type="region of interest" description="Disordered" evidence="1">
    <location>
        <begin position="72"/>
        <end position="97"/>
    </location>
</feature>
<dbReference type="EMBL" id="JAUKPO010000007">
    <property type="protein sequence ID" value="MDO1447413.1"/>
    <property type="molecule type" value="Genomic_DNA"/>
</dbReference>